<name>A0A915K666_ROMCU</name>
<evidence type="ECO:0000313" key="3">
    <source>
        <dbReference type="WBParaSite" id="nRc.2.0.1.t33828-RA"/>
    </source>
</evidence>
<feature type="compositionally biased region" description="Basic and acidic residues" evidence="1">
    <location>
        <begin position="29"/>
        <end position="38"/>
    </location>
</feature>
<feature type="compositionally biased region" description="Polar residues" evidence="1">
    <location>
        <begin position="1"/>
        <end position="19"/>
    </location>
</feature>
<sequence>MISPWSKSGTNLSMNSSTARPALTRSMTRRGDFRDETKSGKDLAPMIFVPFASLSKNSSTFDTLAVKNSLEGHRPSSATKVPNSTTCSSTSSPFRLRTIFMYFKALLAVSAFVPKCSNSSCVVGTQKGSTPITCK</sequence>
<protein>
    <submittedName>
        <fullName evidence="3">Uncharacterized protein</fullName>
    </submittedName>
</protein>
<dbReference type="WBParaSite" id="nRc.2.0.1.t33828-RA">
    <property type="protein sequence ID" value="nRc.2.0.1.t33828-RA"/>
    <property type="gene ID" value="nRc.2.0.1.g33828"/>
</dbReference>
<evidence type="ECO:0000256" key="1">
    <source>
        <dbReference type="SAM" id="MobiDB-lite"/>
    </source>
</evidence>
<reference evidence="3" key="1">
    <citation type="submission" date="2022-11" db="UniProtKB">
        <authorList>
            <consortium name="WormBaseParasite"/>
        </authorList>
    </citation>
    <scope>IDENTIFICATION</scope>
</reference>
<feature type="region of interest" description="Disordered" evidence="1">
    <location>
        <begin position="1"/>
        <end position="38"/>
    </location>
</feature>
<dbReference type="AlphaFoldDB" id="A0A915K666"/>
<proteinExistence type="predicted"/>
<evidence type="ECO:0000313" key="2">
    <source>
        <dbReference type="Proteomes" id="UP000887565"/>
    </source>
</evidence>
<organism evidence="2 3">
    <name type="scientific">Romanomermis culicivorax</name>
    <name type="common">Nematode worm</name>
    <dbReference type="NCBI Taxonomy" id="13658"/>
    <lineage>
        <taxon>Eukaryota</taxon>
        <taxon>Metazoa</taxon>
        <taxon>Ecdysozoa</taxon>
        <taxon>Nematoda</taxon>
        <taxon>Enoplea</taxon>
        <taxon>Dorylaimia</taxon>
        <taxon>Mermithida</taxon>
        <taxon>Mermithoidea</taxon>
        <taxon>Mermithidae</taxon>
        <taxon>Romanomermis</taxon>
    </lineage>
</organism>
<keyword evidence="2" id="KW-1185">Reference proteome</keyword>
<dbReference type="Proteomes" id="UP000887565">
    <property type="component" value="Unplaced"/>
</dbReference>
<accession>A0A915K666</accession>